<accession>A0AAE4EZ19</accession>
<sequence length="407" mass="45132">MVLKTGAGVLADRRRLPTALRAVLGYYADTGVFDAASLSLKSEIDDRTEAMVDDVTDRIEDALEDEFGRPVDFSYDTKLILPAQLTLGYVYRKARQQAPGDPVIDTIADGVPKVDETALEQGPAQDLAPREMVVRAEQMTRLSIEALIDGDMRDAINDDEFEDFEVEFEAGEGNPSKGHGERSEPWSGSEADRRRAAEVAQSALQSHLDGLLADMPPVVESAYQWAVDYSEAHQDRDDHFRELMTAAENGDEDAKTAIRDEYKFAEYDEEPATLTETEKELPYSKTQYARVGVLYDGMLDLYRLAGLDIDEEFAKAIVLAIIGAQVWLDDVDDYDDDRAEGQLTPVTAEYLLAPDDEAAYRRVVDVTEQYLDLAKTYATAADSPLTGVAVEYIYRSGDPDVLPGKPE</sequence>
<proteinExistence type="predicted"/>
<organism evidence="2 3">
    <name type="scientific">Haloarcula terrestris</name>
    <dbReference type="NCBI Taxonomy" id="2950533"/>
    <lineage>
        <taxon>Archaea</taxon>
        <taxon>Methanobacteriati</taxon>
        <taxon>Methanobacteriota</taxon>
        <taxon>Stenosarchaea group</taxon>
        <taxon>Halobacteria</taxon>
        <taxon>Halobacteriales</taxon>
        <taxon>Haloarculaceae</taxon>
        <taxon>Haloarcula</taxon>
    </lineage>
</organism>
<gene>
    <name evidence="2" type="ORF">NDI54_08475</name>
</gene>
<feature type="region of interest" description="Disordered" evidence="1">
    <location>
        <begin position="170"/>
        <end position="194"/>
    </location>
</feature>
<dbReference type="RefSeq" id="WP_310896032.1">
    <property type="nucleotide sequence ID" value="NZ_JAMQOM010000003.1"/>
</dbReference>
<protein>
    <submittedName>
        <fullName evidence="2">Uncharacterized protein</fullName>
    </submittedName>
</protein>
<evidence type="ECO:0000256" key="1">
    <source>
        <dbReference type="SAM" id="MobiDB-lite"/>
    </source>
</evidence>
<evidence type="ECO:0000313" key="2">
    <source>
        <dbReference type="EMBL" id="MDS0221383.1"/>
    </source>
</evidence>
<name>A0AAE4EZ19_9EURY</name>
<dbReference type="EMBL" id="JAMQOM010000003">
    <property type="protein sequence ID" value="MDS0221383.1"/>
    <property type="molecule type" value="Genomic_DNA"/>
</dbReference>
<keyword evidence="3" id="KW-1185">Reference proteome</keyword>
<comment type="caution">
    <text evidence="2">The sequence shown here is derived from an EMBL/GenBank/DDBJ whole genome shotgun (WGS) entry which is preliminary data.</text>
</comment>
<reference evidence="2 3" key="1">
    <citation type="submission" date="2022-06" db="EMBL/GenBank/DDBJ databases">
        <title>Haloarcula sp. a new haloarchaeum isolate from saline soil.</title>
        <authorList>
            <person name="Strakova D."/>
            <person name="Galisteo C."/>
            <person name="Sanchez-Porro C."/>
            <person name="Ventosa A."/>
        </authorList>
    </citation>
    <scope>NUCLEOTIDE SEQUENCE [LARGE SCALE GENOMIC DNA]</scope>
    <source>
        <strain evidence="2 3">S1AR25-5A</strain>
    </source>
</reference>
<dbReference type="AlphaFoldDB" id="A0AAE4EZ19"/>
<evidence type="ECO:0000313" key="3">
    <source>
        <dbReference type="Proteomes" id="UP001253439"/>
    </source>
</evidence>
<dbReference type="Proteomes" id="UP001253439">
    <property type="component" value="Unassembled WGS sequence"/>
</dbReference>
<feature type="compositionally biased region" description="Basic and acidic residues" evidence="1">
    <location>
        <begin position="178"/>
        <end position="194"/>
    </location>
</feature>